<dbReference type="RefSeq" id="WP_389361499.1">
    <property type="nucleotide sequence ID" value="NZ_JBIACK010000005.1"/>
</dbReference>
<comment type="caution">
    <text evidence="2">The sequence shown here is derived from an EMBL/GenBank/DDBJ whole genome shotgun (WGS) entry which is preliminary data.</text>
</comment>
<dbReference type="Proteomes" id="UP001601059">
    <property type="component" value="Unassembled WGS sequence"/>
</dbReference>
<evidence type="ECO:0000313" key="2">
    <source>
        <dbReference type="EMBL" id="MFE8701543.1"/>
    </source>
</evidence>
<dbReference type="EMBL" id="JBIACK010000005">
    <property type="protein sequence ID" value="MFE8701543.1"/>
    <property type="molecule type" value="Genomic_DNA"/>
</dbReference>
<name>A0ABW6KFD3_9BACI</name>
<feature type="chain" id="PRO_5045969778" description="DUF4367 domain-containing protein" evidence="1">
    <location>
        <begin position="20"/>
        <end position="158"/>
    </location>
</feature>
<protein>
    <recommendedName>
        <fullName evidence="4">DUF4367 domain-containing protein</fullName>
    </recommendedName>
</protein>
<evidence type="ECO:0008006" key="4">
    <source>
        <dbReference type="Google" id="ProtNLM"/>
    </source>
</evidence>
<sequence>MKIYMFLLGFILLLLSACSSEEKQLEPIAYEFKEPTTFPFEVNEAFSEIDLEVPDHLHQFIYYYRNTETSQELKYILSKVLDEEQPSELEDIVKDMSEYKLDNGITVYYGENDTAQELWWEQDGFMARFIYFIKGNTDQLGEYKLEVEEFLKLANQVQ</sequence>
<evidence type="ECO:0000256" key="1">
    <source>
        <dbReference type="SAM" id="SignalP"/>
    </source>
</evidence>
<keyword evidence="3" id="KW-1185">Reference proteome</keyword>
<proteinExistence type="predicted"/>
<dbReference type="PROSITE" id="PS51257">
    <property type="entry name" value="PROKAR_LIPOPROTEIN"/>
    <property type="match status" value="1"/>
</dbReference>
<organism evidence="2 3">
    <name type="scientific">Cytobacillus spartinae</name>
    <dbReference type="NCBI Taxonomy" id="3299023"/>
    <lineage>
        <taxon>Bacteria</taxon>
        <taxon>Bacillati</taxon>
        <taxon>Bacillota</taxon>
        <taxon>Bacilli</taxon>
        <taxon>Bacillales</taxon>
        <taxon>Bacillaceae</taxon>
        <taxon>Cytobacillus</taxon>
    </lineage>
</organism>
<feature type="signal peptide" evidence="1">
    <location>
        <begin position="1"/>
        <end position="19"/>
    </location>
</feature>
<evidence type="ECO:0000313" key="3">
    <source>
        <dbReference type="Proteomes" id="UP001601059"/>
    </source>
</evidence>
<accession>A0ABW6KFD3</accession>
<keyword evidence="1" id="KW-0732">Signal</keyword>
<reference evidence="2 3" key="1">
    <citation type="submission" date="2024-08" db="EMBL/GenBank/DDBJ databases">
        <title>Two novel Cytobacillus novel species.</title>
        <authorList>
            <person name="Liu G."/>
        </authorList>
    </citation>
    <scope>NUCLEOTIDE SEQUENCE [LARGE SCALE GENOMIC DNA]</scope>
    <source>
        <strain evidence="2 3">FJAT-54145</strain>
    </source>
</reference>
<gene>
    <name evidence="2" type="ORF">ACFYKX_13140</name>
</gene>